<evidence type="ECO:0000256" key="5">
    <source>
        <dbReference type="ARBA" id="ARBA00023273"/>
    </source>
</evidence>
<evidence type="ECO:0000256" key="6">
    <source>
        <dbReference type="ARBA" id="ARBA00038411"/>
    </source>
</evidence>
<dbReference type="PROSITE" id="PS51381">
    <property type="entry name" value="C2_B9"/>
    <property type="match status" value="1"/>
</dbReference>
<feature type="compositionally biased region" description="Polar residues" evidence="8">
    <location>
        <begin position="224"/>
        <end position="233"/>
    </location>
</feature>
<evidence type="ECO:0000256" key="2">
    <source>
        <dbReference type="ARBA" id="ARBA00022490"/>
    </source>
</evidence>
<keyword evidence="5" id="KW-0966">Cell projection</keyword>
<reference evidence="9 10" key="1">
    <citation type="submission" date="2024-08" db="EMBL/GenBank/DDBJ databases">
        <title>Gnathostoma spinigerum genome.</title>
        <authorList>
            <person name="Gonzalez-Bertolin B."/>
            <person name="Monzon S."/>
            <person name="Zaballos A."/>
            <person name="Jimenez P."/>
            <person name="Dekumyoy P."/>
            <person name="Varona S."/>
            <person name="Cuesta I."/>
            <person name="Sumanam S."/>
            <person name="Adisakwattana P."/>
            <person name="Gasser R.B."/>
            <person name="Hernandez-Gonzalez A."/>
            <person name="Young N.D."/>
            <person name="Perteguer M.J."/>
        </authorList>
    </citation>
    <scope>NUCLEOTIDE SEQUENCE [LARGE SCALE GENOMIC DNA]</scope>
    <source>
        <strain evidence="9">AL3</strain>
        <tissue evidence="9">Liver</tissue>
    </source>
</reference>
<dbReference type="PANTHER" id="PTHR12968">
    <property type="entry name" value="B9 DOMAIN-CONTAINING"/>
    <property type="match status" value="1"/>
</dbReference>
<dbReference type="EMBL" id="JBGFUD010005337">
    <property type="protein sequence ID" value="MFH4980280.1"/>
    <property type="molecule type" value="Genomic_DNA"/>
</dbReference>
<dbReference type="InterPro" id="IPR010796">
    <property type="entry name" value="C2_B9-type_dom"/>
</dbReference>
<keyword evidence="2" id="KW-0963">Cytoplasm</keyword>
<evidence type="ECO:0000256" key="7">
    <source>
        <dbReference type="ARBA" id="ARBA00039274"/>
    </source>
</evidence>
<keyword evidence="4" id="KW-0206">Cytoskeleton</keyword>
<feature type="compositionally biased region" description="Polar residues" evidence="8">
    <location>
        <begin position="266"/>
        <end position="279"/>
    </location>
</feature>
<name>A0ABD6EVK0_9BILA</name>
<dbReference type="Proteomes" id="UP001608902">
    <property type="component" value="Unassembled WGS sequence"/>
</dbReference>
<dbReference type="GO" id="GO:0005929">
    <property type="term" value="C:cilium"/>
    <property type="evidence" value="ECO:0007669"/>
    <property type="project" value="UniProtKB-ARBA"/>
</dbReference>
<evidence type="ECO:0000256" key="4">
    <source>
        <dbReference type="ARBA" id="ARBA00023212"/>
    </source>
</evidence>
<evidence type="ECO:0000256" key="1">
    <source>
        <dbReference type="ARBA" id="ARBA00004120"/>
    </source>
</evidence>
<comment type="subcellular location">
    <subcellularLocation>
        <location evidence="1">Cytoplasm</location>
        <location evidence="1">Cytoskeleton</location>
        <location evidence="1">Cilium basal body</location>
    </subcellularLocation>
</comment>
<protein>
    <recommendedName>
        <fullName evidence="7">B9 domain-containing protein 1</fullName>
    </recommendedName>
</protein>
<organism evidence="9 10">
    <name type="scientific">Gnathostoma spinigerum</name>
    <dbReference type="NCBI Taxonomy" id="75299"/>
    <lineage>
        <taxon>Eukaryota</taxon>
        <taxon>Metazoa</taxon>
        <taxon>Ecdysozoa</taxon>
        <taxon>Nematoda</taxon>
        <taxon>Chromadorea</taxon>
        <taxon>Rhabditida</taxon>
        <taxon>Spirurina</taxon>
        <taxon>Gnathostomatomorpha</taxon>
        <taxon>Gnathostomatoidea</taxon>
        <taxon>Gnathostomatidae</taxon>
        <taxon>Gnathostoma</taxon>
    </lineage>
</organism>
<evidence type="ECO:0000256" key="8">
    <source>
        <dbReference type="SAM" id="MobiDB-lite"/>
    </source>
</evidence>
<keyword evidence="10" id="KW-1185">Reference proteome</keyword>
<feature type="region of interest" description="Disordered" evidence="8">
    <location>
        <begin position="196"/>
        <end position="279"/>
    </location>
</feature>
<keyword evidence="3" id="KW-0970">Cilium biogenesis/degradation</keyword>
<dbReference type="GO" id="GO:0030030">
    <property type="term" value="P:cell projection organization"/>
    <property type="evidence" value="ECO:0007669"/>
    <property type="project" value="UniProtKB-KW"/>
</dbReference>
<gene>
    <name evidence="9" type="ORF">AB6A40_006989</name>
</gene>
<sequence length="279" mass="30754">MTTASESEYLKSSFIIVLSGQIDTAEVCSGSNLYCKYSYVYGSDWTQVSGVREGLSSLCQKNAHQNHLVFDLPITATFRSTNPFGWPRIVISCYGNDIFGNDVIRGYGATHIPTVPGRTKRKIAIYVPEASTMLQKLIGWITGRRAEFTDPRIVASGSGRRVTRVRSKGFVNVTMDVMIKDMQKLGFDLAFRPPNSDVHQTDSNGSALRENDTVDKTREESSDKTSNLPTVDATQGPAHSAAPVKPRRKKAPAKPKPMSESKLPSPDTSETYRTVPKQT</sequence>
<dbReference type="AlphaFoldDB" id="A0ABD6EVK0"/>
<dbReference type="PANTHER" id="PTHR12968:SF1">
    <property type="entry name" value="B9 DOMAIN-CONTAINING PROTEIN 1"/>
    <property type="match status" value="1"/>
</dbReference>
<feature type="compositionally biased region" description="Basic and acidic residues" evidence="8">
    <location>
        <begin position="209"/>
        <end position="223"/>
    </location>
</feature>
<evidence type="ECO:0000256" key="3">
    <source>
        <dbReference type="ARBA" id="ARBA00022794"/>
    </source>
</evidence>
<accession>A0ABD6EVK0</accession>
<proteinExistence type="inferred from homology"/>
<dbReference type="Pfam" id="PF07162">
    <property type="entry name" value="B9-C2"/>
    <property type="match status" value="1"/>
</dbReference>
<evidence type="ECO:0000313" key="9">
    <source>
        <dbReference type="EMBL" id="MFH4980280.1"/>
    </source>
</evidence>
<feature type="compositionally biased region" description="Polar residues" evidence="8">
    <location>
        <begin position="197"/>
        <end position="206"/>
    </location>
</feature>
<comment type="caution">
    <text evidence="9">The sequence shown here is derived from an EMBL/GenBank/DDBJ whole genome shotgun (WGS) entry which is preliminary data.</text>
</comment>
<comment type="similarity">
    <text evidence="6">Belongs to the B9D family.</text>
</comment>
<evidence type="ECO:0000313" key="10">
    <source>
        <dbReference type="Proteomes" id="UP001608902"/>
    </source>
</evidence>